<name>A0A484H5T8_9ZZZZ</name>
<proteinExistence type="predicted"/>
<reference evidence="1" key="1">
    <citation type="submission" date="2018-10" db="EMBL/GenBank/DDBJ databases">
        <authorList>
            <person name="Gruber-Vodicka H."/>
            <person name="Jaeckle O."/>
        </authorList>
    </citation>
    <scope>NUCLEOTIDE SEQUENCE</scope>
</reference>
<dbReference type="EMBL" id="LR026963">
    <property type="protein sequence ID" value="VBB68665.1"/>
    <property type="molecule type" value="Genomic_DNA"/>
</dbReference>
<protein>
    <submittedName>
        <fullName evidence="1">Uncharacterized protein</fullName>
    </submittedName>
</protein>
<dbReference type="AlphaFoldDB" id="A0A484H5T8"/>
<gene>
    <name evidence="1" type="ORF">RIEGSTA812A_PEG_138</name>
</gene>
<evidence type="ECO:0000313" key="1">
    <source>
        <dbReference type="EMBL" id="VBB68665.1"/>
    </source>
</evidence>
<sequence>MHRSPDTDHYVCCVYQLPCAGRGHPMGLRVCEMSDAIQSVEWRYGFSAHRGRMQISHS</sequence>
<organism evidence="1">
    <name type="scientific">invertebrate metagenome</name>
    <dbReference type="NCBI Taxonomy" id="1711999"/>
    <lineage>
        <taxon>unclassified sequences</taxon>
        <taxon>metagenomes</taxon>
        <taxon>organismal metagenomes</taxon>
    </lineage>
</organism>
<accession>A0A484H5T8</accession>